<organism evidence="13 14">
    <name type="scientific">Schizosaccharomyces osmophilus</name>
    <dbReference type="NCBI Taxonomy" id="2545709"/>
    <lineage>
        <taxon>Eukaryota</taxon>
        <taxon>Fungi</taxon>
        <taxon>Dikarya</taxon>
        <taxon>Ascomycota</taxon>
        <taxon>Taphrinomycotina</taxon>
        <taxon>Schizosaccharomycetes</taxon>
        <taxon>Schizosaccharomycetales</taxon>
        <taxon>Schizosaccharomycetaceae</taxon>
        <taxon>Schizosaccharomyces</taxon>
    </lineage>
</organism>
<dbReference type="SUPFAM" id="SSF51246">
    <property type="entry name" value="Rudiment single hybrid motif"/>
    <property type="match status" value="1"/>
</dbReference>
<gene>
    <name evidence="13" type="primary">ade6</name>
    <name evidence="13" type="ORF">SOMG_00727</name>
</gene>
<dbReference type="Gene3D" id="3.40.50.20">
    <property type="match status" value="1"/>
</dbReference>
<proteinExistence type="inferred from homology"/>
<evidence type="ECO:0000256" key="6">
    <source>
        <dbReference type="ARBA" id="ARBA00022741"/>
    </source>
</evidence>
<keyword evidence="7 11" id="KW-0658">Purine biosynthesis</keyword>
<dbReference type="PROSITE" id="PS50975">
    <property type="entry name" value="ATP_GRASP"/>
    <property type="match status" value="1"/>
</dbReference>
<dbReference type="PANTHER" id="PTHR11609:SF5">
    <property type="entry name" value="PHOSPHORIBOSYLAMINOIMIDAZOLE CARBOXYLASE"/>
    <property type="match status" value="1"/>
</dbReference>
<keyword evidence="6 11" id="KW-0547">Nucleotide-binding</keyword>
<reference evidence="13 14" key="1">
    <citation type="journal article" date="2023" name="G3 (Bethesda)">
        <title>A high-quality reference genome for the fission yeast Schizosaccharomyces osmophilus.</title>
        <authorList>
            <person name="Jia G.S."/>
            <person name="Zhang W.C."/>
            <person name="Liang Y."/>
            <person name="Liu X.H."/>
            <person name="Rhind N."/>
            <person name="Pidoux A."/>
            <person name="Brysch-Herzberg M."/>
            <person name="Du L.L."/>
        </authorList>
    </citation>
    <scope>NUCLEOTIDE SEQUENCE [LARGE SCALE GENOMIC DNA]</scope>
    <source>
        <strain evidence="13 14">CBS 15793</strain>
    </source>
</reference>
<dbReference type="NCBIfam" id="NF004679">
    <property type="entry name" value="PRK06019.1-5"/>
    <property type="match status" value="1"/>
</dbReference>
<dbReference type="Pfam" id="PF17769">
    <property type="entry name" value="PurK_C"/>
    <property type="match status" value="1"/>
</dbReference>
<feature type="domain" description="ATP-grasp" evidence="12">
    <location>
        <begin position="108"/>
        <end position="295"/>
    </location>
</feature>
<dbReference type="InterPro" id="IPR016185">
    <property type="entry name" value="PreATP-grasp_dom_sf"/>
</dbReference>
<dbReference type="Proteomes" id="UP001212411">
    <property type="component" value="Chromosome 1"/>
</dbReference>
<evidence type="ECO:0000313" key="14">
    <source>
        <dbReference type="Proteomes" id="UP001212411"/>
    </source>
</evidence>
<evidence type="ECO:0000259" key="12">
    <source>
        <dbReference type="PROSITE" id="PS50975"/>
    </source>
</evidence>
<name>A0AAF0AV11_9SCHI</name>
<dbReference type="GO" id="GO:0004638">
    <property type="term" value="F:phosphoribosylaminoimidazole carboxylase activity"/>
    <property type="evidence" value="ECO:0007669"/>
    <property type="project" value="UniProtKB-UniRule"/>
</dbReference>
<dbReference type="Pfam" id="PF22660">
    <property type="entry name" value="RS_preATP-grasp-like"/>
    <property type="match status" value="1"/>
</dbReference>
<evidence type="ECO:0000256" key="1">
    <source>
        <dbReference type="ARBA" id="ARBA00001244"/>
    </source>
</evidence>
<dbReference type="HAMAP" id="MF_01929">
    <property type="entry name" value="PurE_classI"/>
    <property type="match status" value="1"/>
</dbReference>
<dbReference type="InterPro" id="IPR040686">
    <property type="entry name" value="PurK_C"/>
</dbReference>
<accession>A0AAF0AV11</accession>
<dbReference type="SMART" id="SM01001">
    <property type="entry name" value="AIRC"/>
    <property type="match status" value="1"/>
</dbReference>
<dbReference type="RefSeq" id="XP_056036365.1">
    <property type="nucleotide sequence ID" value="XM_056179521.1"/>
</dbReference>
<dbReference type="NCBIfam" id="TIGR01162">
    <property type="entry name" value="purE"/>
    <property type="match status" value="1"/>
</dbReference>
<keyword evidence="10 11" id="KW-0456">Lyase</keyword>
<dbReference type="HAMAP" id="MF_01928">
    <property type="entry name" value="PurK"/>
    <property type="match status" value="1"/>
</dbReference>
<dbReference type="NCBIfam" id="TIGR01161">
    <property type="entry name" value="purK"/>
    <property type="match status" value="1"/>
</dbReference>
<dbReference type="GO" id="GO:0006189">
    <property type="term" value="P:'de novo' IMP biosynthetic process"/>
    <property type="evidence" value="ECO:0007669"/>
    <property type="project" value="UniProtKB-UniRule"/>
</dbReference>
<dbReference type="EMBL" id="CP115611">
    <property type="protein sequence ID" value="WBW72122.1"/>
    <property type="molecule type" value="Genomic_DNA"/>
</dbReference>
<dbReference type="SUPFAM" id="SSF52440">
    <property type="entry name" value="PreATP-grasp domain"/>
    <property type="match status" value="1"/>
</dbReference>
<evidence type="ECO:0000313" key="13">
    <source>
        <dbReference type="EMBL" id="WBW72122.1"/>
    </source>
</evidence>
<evidence type="ECO:0000256" key="9">
    <source>
        <dbReference type="ARBA" id="ARBA00022840"/>
    </source>
</evidence>
<keyword evidence="9 11" id="KW-0067">ATP-binding</keyword>
<evidence type="ECO:0000256" key="4">
    <source>
        <dbReference type="ARBA" id="ARBA00012329"/>
    </source>
</evidence>
<evidence type="ECO:0000256" key="2">
    <source>
        <dbReference type="ARBA" id="ARBA00004747"/>
    </source>
</evidence>
<evidence type="ECO:0000256" key="7">
    <source>
        <dbReference type="ARBA" id="ARBA00022755"/>
    </source>
</evidence>
<evidence type="ECO:0000256" key="5">
    <source>
        <dbReference type="ARBA" id="ARBA00021059"/>
    </source>
</evidence>
<dbReference type="InterPro" id="IPR005875">
    <property type="entry name" value="PurK"/>
</dbReference>
<dbReference type="GeneID" id="80874210"/>
<evidence type="ECO:0000256" key="8">
    <source>
        <dbReference type="ARBA" id="ARBA00022793"/>
    </source>
</evidence>
<evidence type="ECO:0000256" key="11">
    <source>
        <dbReference type="PIRNR" id="PIRNR001340"/>
    </source>
</evidence>
<dbReference type="GO" id="GO:0046872">
    <property type="term" value="F:metal ion binding"/>
    <property type="evidence" value="ECO:0007669"/>
    <property type="project" value="InterPro"/>
</dbReference>
<dbReference type="Gene3D" id="3.30.1490.20">
    <property type="entry name" value="ATP-grasp fold, A domain"/>
    <property type="match status" value="1"/>
</dbReference>
<dbReference type="InterPro" id="IPR054350">
    <property type="entry name" value="PurT/PurK_preATP-grasp"/>
</dbReference>
<dbReference type="InterPro" id="IPR011761">
    <property type="entry name" value="ATP-grasp"/>
</dbReference>
<dbReference type="Pfam" id="PF02222">
    <property type="entry name" value="ATP-grasp"/>
    <property type="match status" value="1"/>
</dbReference>
<keyword evidence="8 11" id="KW-0210">Decarboxylase</keyword>
<dbReference type="EC" id="4.1.1.21" evidence="4 11"/>
<keyword evidence="14" id="KW-1185">Reference proteome</keyword>
<dbReference type="FunFam" id="3.40.50.1970:FF:000013">
    <property type="entry name" value="Phosphoribosylaminoimidazole carboxylase"/>
    <property type="match status" value="1"/>
</dbReference>
<dbReference type="InterPro" id="IPR016301">
    <property type="entry name" value="Ade2_fungi/plant"/>
</dbReference>
<dbReference type="Gene3D" id="3.40.50.1970">
    <property type="match status" value="1"/>
</dbReference>
<dbReference type="InterPro" id="IPR033747">
    <property type="entry name" value="PurE_ClassI"/>
</dbReference>
<comment type="similarity">
    <text evidence="3 11">In the C-terminal section; belongs to the AIR carboxylase family. Class I subfamily.</text>
</comment>
<dbReference type="FunFam" id="3.30.470.20:FF:000037">
    <property type="entry name" value="Phosphoribosylaminoimidazole carboxylase, chloroplastic"/>
    <property type="match status" value="1"/>
</dbReference>
<dbReference type="GO" id="GO:0005524">
    <property type="term" value="F:ATP binding"/>
    <property type="evidence" value="ECO:0007669"/>
    <property type="project" value="UniProtKB-UniRule"/>
</dbReference>
<evidence type="ECO:0000256" key="3">
    <source>
        <dbReference type="ARBA" id="ARBA00006114"/>
    </source>
</evidence>
<dbReference type="Pfam" id="PF00731">
    <property type="entry name" value="AIRC"/>
    <property type="match status" value="1"/>
</dbReference>
<dbReference type="SUPFAM" id="SSF52255">
    <property type="entry name" value="N5-CAIR mutase (phosphoribosylaminoimidazole carboxylase, PurE)"/>
    <property type="match status" value="1"/>
</dbReference>
<dbReference type="InterPro" id="IPR000031">
    <property type="entry name" value="PurE_dom"/>
</dbReference>
<comment type="catalytic activity">
    <reaction evidence="1 11">
        <text>5-amino-1-(5-phospho-D-ribosyl)imidazole-4-carboxylate + H(+) = 5-amino-1-(5-phospho-beta-D-ribosyl)imidazole + CO2</text>
        <dbReference type="Rhea" id="RHEA:10792"/>
        <dbReference type="ChEBI" id="CHEBI:15378"/>
        <dbReference type="ChEBI" id="CHEBI:16526"/>
        <dbReference type="ChEBI" id="CHEBI:77657"/>
        <dbReference type="ChEBI" id="CHEBI:137981"/>
        <dbReference type="EC" id="4.1.1.21"/>
    </reaction>
</comment>
<dbReference type="SUPFAM" id="SSF56059">
    <property type="entry name" value="Glutathione synthetase ATP-binding domain-like"/>
    <property type="match status" value="1"/>
</dbReference>
<dbReference type="InterPro" id="IPR013815">
    <property type="entry name" value="ATP_grasp_subdomain_1"/>
</dbReference>
<dbReference type="KEGG" id="som:SOMG_00727"/>
<dbReference type="AlphaFoldDB" id="A0AAF0AV11"/>
<dbReference type="PIRSF" id="PIRSF001340">
    <property type="entry name" value="AIR_carboxylase"/>
    <property type="match status" value="1"/>
</dbReference>
<evidence type="ECO:0000256" key="10">
    <source>
        <dbReference type="ARBA" id="ARBA00023239"/>
    </source>
</evidence>
<protein>
    <recommendedName>
        <fullName evidence="5 11">Phosphoribosylaminoimidazole carboxylase</fullName>
        <ecNumber evidence="4 11">4.1.1.21</ecNumber>
    </recommendedName>
</protein>
<sequence>MDSSSVVGILGGGQLGRMMLEAAHRLNIRCVVVDAPNCPAKQIDGGRDHIDASFRDENAIAELAKKCTVVTTEIEHINTNALESISSTVSVEPAYSTLRCIQDKYLQKQHLQTFHVALPEFWDAPNQAAVETAGQKVGYPFVLKSKTLAYDGRGNYVVRQPQEIPEGIKALGDRPLYVEKFVPFSMEIAVMVVRTLDGNVYAYPTTETIQKDNICHLVYAPARLPHHLQKRAQTLAMDAVRTFKGAGIYGVEMFVLQDGETVLLNEIAPRPHNSGHYTIEACPTSQFEAHIRAITGLPFTEANTRLSTATTHALMVNLLGGEDPNYVFRIAKRSLLIPGATLHLYGKGESRKGRKMGHITIVADSSQECERRYEMLIEEEEKAQAPSEPPMVGIIMGSDSDLSKMKDAAIILDQFKVPYEVTIVSAHRTPERMVTYARSAASRGLRAIIAGAGGAAHLPGMVAAMTPLPVIGVPVKGSSLDGVDSLHSIVQMPRGVPVATVAINNSTNAGLLACRILASFRPDLLHALEEYMDNMRDVVLEKADRLEQSGWKNYTV</sequence>
<dbReference type="InterPro" id="IPR003135">
    <property type="entry name" value="ATP-grasp_carboxylate-amine"/>
</dbReference>
<comment type="pathway">
    <text evidence="2 11">Purine metabolism; IMP biosynthesis via de novo pathway; 5-amino-1-(5-phospho-D-ribosyl)imidazole-4-carboxylate from 5-amino-1-(5-phospho-D-ribosyl)imidazole (carboxylase route): step 1/1.</text>
</comment>
<dbReference type="Gene3D" id="3.30.470.20">
    <property type="entry name" value="ATP-grasp fold, B domain"/>
    <property type="match status" value="1"/>
</dbReference>
<dbReference type="InterPro" id="IPR011054">
    <property type="entry name" value="Rudment_hybrid_motif"/>
</dbReference>
<dbReference type="PANTHER" id="PTHR11609">
    <property type="entry name" value="PURINE BIOSYNTHESIS PROTEIN 6/7, PUR6/7"/>
    <property type="match status" value="1"/>
</dbReference>